<organism evidence="10">
    <name type="scientific">Schistosoma curassoni</name>
    <dbReference type="NCBI Taxonomy" id="6186"/>
    <lineage>
        <taxon>Eukaryota</taxon>
        <taxon>Metazoa</taxon>
        <taxon>Spiralia</taxon>
        <taxon>Lophotrochozoa</taxon>
        <taxon>Platyhelminthes</taxon>
        <taxon>Trematoda</taxon>
        <taxon>Digenea</taxon>
        <taxon>Strigeidida</taxon>
        <taxon>Schistosomatoidea</taxon>
        <taxon>Schistosomatidae</taxon>
        <taxon>Schistosoma</taxon>
    </lineage>
</organism>
<dbReference type="FunFam" id="1.25.40.70:FF:000011">
    <property type="entry name" value="Phosphatidylinositol 4-kinase alpha"/>
    <property type="match status" value="1"/>
</dbReference>
<keyword evidence="3" id="KW-0808">Transferase</keyword>
<dbReference type="InterPro" id="IPR016024">
    <property type="entry name" value="ARM-type_fold"/>
</dbReference>
<dbReference type="EMBL" id="UZAK01032509">
    <property type="protein sequence ID" value="VDP28237.1"/>
    <property type="molecule type" value="Genomic_DNA"/>
</dbReference>
<feature type="region of interest" description="Disordered" evidence="5">
    <location>
        <begin position="589"/>
        <end position="611"/>
    </location>
</feature>
<dbReference type="SUPFAM" id="SSF56112">
    <property type="entry name" value="Protein kinase-like (PK-like)"/>
    <property type="match status" value="1"/>
</dbReference>
<evidence type="ECO:0000256" key="1">
    <source>
        <dbReference type="ARBA" id="ARBA00006209"/>
    </source>
</evidence>
<sequence length="1639" mass="184058">MDSSNFMYNLILRNRYLGEASGMLRYSDDPMKLVNKMSKDLEIACHNGKKKNKQIFLFMQKNIILNSKVSFSFLIYCNTSRLSKTLTNLEESQPKSKQQQLLKSSLSSSNNNASNNQLVNETTEQIKRLQNQKSIALDVVQACLFRMTALLVMHKSQNHDPMMNKTNLTGQDLIVGDADDNSDDEEEECQEEEDNDEYDGDSDDDDDSDDNDDDDDLDGDEDNEDEDRSSERQKRHYPHRRKFHHHLQYGGSVMKRLLLKPKRSVSRLNNPNTTNFPVPPVTTTTMTVSTTGNPNSSCHLINDTKNPTTIDITSTTITSSRKKLYVMKGDTARRLLQEICHSPLRLFTTEMLENALACWQWLIVGRPELTIQVRINETIFFLIFKELVIVGNMVSSSKFQVLTVLRGNQFYFAMTSPVQCFQCILGFYFHIIVVMQLLNELSDAWQITIHRRLGVFSVHNADDGEVLPLIVSDQLKYSPPKCNTGPHQLWSQVIARVYICVYSDRSFSYYLLCDNLYAYINSCNGSTQKCHLTVCFLFFFSLFAIKFFSERLYVAQSSSQEQLDIFFDLLQKTLAGEIASLNKSIHTVQNSSETSKNSQKPHSRRHDHPSSIIRGRLTNNVAALGVRCRLVEMCLSLLQNTGFKSNYSGGQGISTDELSSHVGGVMTAATITTGTGGGVGSSGGSVVSAGGRTGGSSGSQGQIDTGCLFPLARIALREKAYATILNYFTVKPQYPIKHDADLSDELKALSRLWSLMQAERKYLNTSMIETEMDALLEAVGRGGFIVGSDFDYGAGYLSDQMTVNTPESIAVGGGVVGASIGSSGFPTNPMSTVTTTYHTTSSSPNIRHVNSNVFTESWITSNVTTMTTTSITSGGATLPRLRSQVMLLTDQPLERPGVGSLILPSALNSTTSPTLQNAAVLAGTNIAHSVVSKRSSATGGKQSARTNGENYLKQIFLQKRELILILLASEIERLSVWFNPQGLSDRIGIREAEVETWLRETLRKKSWRRWISLAWDLCPPVAVYMPQRFTGSDELRREVSLFVTANPLLVTHIPAALQYLATSSNIEDGRPELSHILTWSPVAPVVALSFFSRMYPQHPLTHQYAVRVLSDYPSETMLFYVPQFVQGIRYDKLGYLSESIVTLAKRSPLLAHQLLWNMKTNIYRDEESLKFDNEIGNHLLALSTIYLCEILGQEYGLLLCCFYTSINEHRSILRQLISIVYSDGSFFFPPKFYRSYPKGEARKKACLEALREVNVKPGCYLPSNPDSVVLEIDYMSGTPMQSAAKAPFLARFKVRNKFNCLNIVTNLYRCCSCLFFMNPLYMNAVLALPILAFTSASETPCSSIMLPRKMLSQAGIKYRRRNSHHESPNSPSRQTLASVPHKYSTVASRANKIRQPTASGGSTTNPTDDKQLTTSTKLGHVFMQACIFKVGDDVRQDILALQILQLFKNIFERCGLELFVYPYKVVATAPGARRNFTLSLAAYSVFLYLIQIKDRHNGNIMIDKVGHIIHIDFGFMLESSPGGNLGWESDMKLSKEMFMIMGGRMDSPSYLWFEHLSIQAYLALRPYQECIVSLISLMLDSGLPCFRGQTIKLLRQRFAPQLSDREAAASYLRIIRTCLAHWRDKSYDVLQYMQNQIPY</sequence>
<evidence type="ECO:0000256" key="4">
    <source>
        <dbReference type="ARBA" id="ARBA00022777"/>
    </source>
</evidence>
<dbReference type="GO" id="GO:0048015">
    <property type="term" value="P:phosphatidylinositol-mediated signaling"/>
    <property type="evidence" value="ECO:0007669"/>
    <property type="project" value="TreeGrafter"/>
</dbReference>
<dbReference type="WBParaSite" id="SCUD_0000788101-mRNA-1">
    <property type="protein sequence ID" value="SCUD_0000788101-mRNA-1"/>
    <property type="gene ID" value="SCUD_0000788101"/>
</dbReference>
<feature type="region of interest" description="Disordered" evidence="5">
    <location>
        <begin position="173"/>
        <end position="248"/>
    </location>
</feature>
<comment type="similarity">
    <text evidence="1">Belongs to the PI3/PI4-kinase family. Type III PI4K subfamily.</text>
</comment>
<dbReference type="InterPro" id="IPR045495">
    <property type="entry name" value="PI4K_N"/>
</dbReference>
<dbReference type="Gene3D" id="1.10.1070.11">
    <property type="entry name" value="Phosphatidylinositol 3-/4-kinase, catalytic domain"/>
    <property type="match status" value="1"/>
</dbReference>
<dbReference type="InterPro" id="IPR001263">
    <property type="entry name" value="PI3K_accessory_dom"/>
</dbReference>
<dbReference type="Gene3D" id="1.25.40.70">
    <property type="entry name" value="Phosphatidylinositol 3-kinase, accessory domain (PIK)"/>
    <property type="match status" value="1"/>
</dbReference>
<dbReference type="STRING" id="6186.A0A183JYS4"/>
<dbReference type="PANTHER" id="PTHR10048:SF15">
    <property type="entry name" value="PHOSPHATIDYLINOSITOL 4-KINASE ALPHA"/>
    <property type="match status" value="1"/>
</dbReference>
<dbReference type="GO" id="GO:0046854">
    <property type="term" value="P:phosphatidylinositol phosphate biosynthetic process"/>
    <property type="evidence" value="ECO:0007669"/>
    <property type="project" value="InterPro"/>
</dbReference>
<evidence type="ECO:0000313" key="10">
    <source>
        <dbReference type="WBParaSite" id="SCUD_0000788101-mRNA-1"/>
    </source>
</evidence>
<dbReference type="InterPro" id="IPR015433">
    <property type="entry name" value="PI3/4_kinase"/>
</dbReference>
<dbReference type="InterPro" id="IPR036940">
    <property type="entry name" value="PI3/4_kinase_cat_sf"/>
</dbReference>
<dbReference type="SMART" id="SM00146">
    <property type="entry name" value="PI3Kc"/>
    <property type="match status" value="1"/>
</dbReference>
<dbReference type="Pfam" id="PF19274">
    <property type="entry name" value="PI4K_N"/>
    <property type="match status" value="1"/>
</dbReference>
<feature type="compositionally biased region" description="Low complexity" evidence="5">
    <location>
        <begin position="95"/>
        <end position="116"/>
    </location>
</feature>
<dbReference type="PROSITE" id="PS51545">
    <property type="entry name" value="PIK_HELICAL"/>
    <property type="match status" value="1"/>
</dbReference>
<dbReference type="SUPFAM" id="SSF48371">
    <property type="entry name" value="ARM repeat"/>
    <property type="match status" value="1"/>
</dbReference>
<dbReference type="InterPro" id="IPR011009">
    <property type="entry name" value="Kinase-like_dom_sf"/>
</dbReference>
<reference evidence="10" key="1">
    <citation type="submission" date="2016-06" db="UniProtKB">
        <authorList>
            <consortium name="WormBaseParasite"/>
        </authorList>
    </citation>
    <scope>IDENTIFICATION</scope>
</reference>
<feature type="compositionally biased region" description="Basic residues" evidence="5">
    <location>
        <begin position="233"/>
        <end position="247"/>
    </location>
</feature>
<feature type="region of interest" description="Disordered" evidence="5">
    <location>
        <begin position="90"/>
        <end position="116"/>
    </location>
</feature>
<feature type="compositionally biased region" description="Acidic residues" evidence="5">
    <location>
        <begin position="177"/>
        <end position="228"/>
    </location>
</feature>
<feature type="compositionally biased region" description="Polar residues" evidence="5">
    <location>
        <begin position="1368"/>
        <end position="1377"/>
    </location>
</feature>
<dbReference type="PROSITE" id="PS00916">
    <property type="entry name" value="PI3_4_KINASE_2"/>
    <property type="match status" value="1"/>
</dbReference>
<keyword evidence="4" id="KW-0418">Kinase</keyword>
<dbReference type="PROSITE" id="PS50290">
    <property type="entry name" value="PI3_4_KINASE_3"/>
    <property type="match status" value="1"/>
</dbReference>
<feature type="domain" description="PIK helical" evidence="7">
    <location>
        <begin position="1004"/>
        <end position="1185"/>
    </location>
</feature>
<dbReference type="InterPro" id="IPR042236">
    <property type="entry name" value="PI3K_accessory_sf"/>
</dbReference>
<evidence type="ECO:0000256" key="5">
    <source>
        <dbReference type="SAM" id="MobiDB-lite"/>
    </source>
</evidence>
<evidence type="ECO:0000259" key="7">
    <source>
        <dbReference type="PROSITE" id="PS51545"/>
    </source>
</evidence>
<dbReference type="InterPro" id="IPR018936">
    <property type="entry name" value="PI3/4_kinase_CS"/>
</dbReference>
<feature type="region of interest" description="Disordered" evidence="5">
    <location>
        <begin position="1358"/>
        <end position="1378"/>
    </location>
</feature>
<evidence type="ECO:0000259" key="6">
    <source>
        <dbReference type="PROSITE" id="PS50290"/>
    </source>
</evidence>
<evidence type="ECO:0000256" key="3">
    <source>
        <dbReference type="ARBA" id="ARBA00022679"/>
    </source>
</evidence>
<evidence type="ECO:0000313" key="8">
    <source>
        <dbReference type="EMBL" id="VDP28237.1"/>
    </source>
</evidence>
<proteinExistence type="inferred from homology"/>
<dbReference type="InterPro" id="IPR000403">
    <property type="entry name" value="PI3/4_kinase_cat_dom"/>
</dbReference>
<dbReference type="GO" id="GO:0005886">
    <property type="term" value="C:plasma membrane"/>
    <property type="evidence" value="ECO:0007669"/>
    <property type="project" value="TreeGrafter"/>
</dbReference>
<dbReference type="PANTHER" id="PTHR10048">
    <property type="entry name" value="PHOSPHATIDYLINOSITOL KINASE"/>
    <property type="match status" value="1"/>
</dbReference>
<dbReference type="SMART" id="SM00145">
    <property type="entry name" value="PI3Ka"/>
    <property type="match status" value="1"/>
</dbReference>
<dbReference type="Pfam" id="PF00613">
    <property type="entry name" value="PI3Ka"/>
    <property type="match status" value="1"/>
</dbReference>
<keyword evidence="9" id="KW-1185">Reference proteome</keyword>
<evidence type="ECO:0000313" key="9">
    <source>
        <dbReference type="Proteomes" id="UP000279833"/>
    </source>
</evidence>
<dbReference type="Gene3D" id="3.30.1010.10">
    <property type="entry name" value="Phosphatidylinositol 3-kinase Catalytic Subunit, Chain A, domain 4"/>
    <property type="match status" value="1"/>
</dbReference>
<reference evidence="8 9" key="2">
    <citation type="submission" date="2018-11" db="EMBL/GenBank/DDBJ databases">
        <authorList>
            <consortium name="Pathogen Informatics"/>
        </authorList>
    </citation>
    <scope>NUCLEOTIDE SEQUENCE [LARGE SCALE GENOMIC DNA]</scope>
    <source>
        <strain evidence="8">Dakar</strain>
        <strain evidence="9">Dakar, Senegal</strain>
    </source>
</reference>
<evidence type="ECO:0000256" key="2">
    <source>
        <dbReference type="ARBA" id="ARBA00012169"/>
    </source>
</evidence>
<dbReference type="Proteomes" id="UP000279833">
    <property type="component" value="Unassembled WGS sequence"/>
</dbReference>
<dbReference type="Pfam" id="PF00454">
    <property type="entry name" value="PI3_PI4_kinase"/>
    <property type="match status" value="1"/>
</dbReference>
<accession>A0A183JYS4</accession>
<dbReference type="EC" id="2.7.1.67" evidence="2"/>
<dbReference type="GO" id="GO:0005737">
    <property type="term" value="C:cytoplasm"/>
    <property type="evidence" value="ECO:0007669"/>
    <property type="project" value="TreeGrafter"/>
</dbReference>
<dbReference type="GO" id="GO:0004430">
    <property type="term" value="F:1-phosphatidylinositol 4-kinase activity"/>
    <property type="evidence" value="ECO:0007669"/>
    <property type="project" value="UniProtKB-EC"/>
</dbReference>
<dbReference type="PROSITE" id="PS00915">
    <property type="entry name" value="PI3_4_KINASE_1"/>
    <property type="match status" value="1"/>
</dbReference>
<feature type="domain" description="PI3K/PI4K catalytic" evidence="6">
    <location>
        <begin position="1346"/>
        <end position="1623"/>
    </location>
</feature>
<protein>
    <recommendedName>
        <fullName evidence="2">1-phosphatidylinositol 4-kinase</fullName>
        <ecNumber evidence="2">2.7.1.67</ecNumber>
    </recommendedName>
</protein>
<gene>
    <name evidence="8" type="ORF">SCUD_LOCUS7881</name>
</gene>
<feature type="compositionally biased region" description="Polar residues" evidence="5">
    <location>
        <begin position="589"/>
        <end position="598"/>
    </location>
</feature>
<name>A0A183JYS4_9TREM</name>